<name>A0A1V4KYY9_PATFA</name>
<keyword evidence="3" id="KW-1185">Reference proteome</keyword>
<accession>A0A1V4KYY9</accession>
<reference evidence="2 3" key="1">
    <citation type="submission" date="2016-02" db="EMBL/GenBank/DDBJ databases">
        <title>Band-tailed pigeon sequencing and assembly.</title>
        <authorList>
            <person name="Soares A.E."/>
            <person name="Novak B.J."/>
            <person name="Rice E.S."/>
            <person name="O'Connell B."/>
            <person name="Chang D."/>
            <person name="Weber S."/>
            <person name="Shapiro B."/>
        </authorList>
    </citation>
    <scope>NUCLEOTIDE SEQUENCE [LARGE SCALE GENOMIC DNA]</scope>
    <source>
        <strain evidence="2">BTP2013</strain>
        <tissue evidence="2">Blood</tissue>
    </source>
</reference>
<protein>
    <submittedName>
        <fullName evidence="2">Uncharacterized protein</fullName>
    </submittedName>
</protein>
<evidence type="ECO:0000313" key="3">
    <source>
        <dbReference type="Proteomes" id="UP000190648"/>
    </source>
</evidence>
<evidence type="ECO:0000256" key="1">
    <source>
        <dbReference type="SAM" id="MobiDB-lite"/>
    </source>
</evidence>
<comment type="caution">
    <text evidence="2">The sequence shown here is derived from an EMBL/GenBank/DDBJ whole genome shotgun (WGS) entry which is preliminary data.</text>
</comment>
<feature type="region of interest" description="Disordered" evidence="1">
    <location>
        <begin position="102"/>
        <end position="178"/>
    </location>
</feature>
<proteinExistence type="predicted"/>
<organism evidence="2 3">
    <name type="scientific">Patagioenas fasciata monilis</name>
    <dbReference type="NCBI Taxonomy" id="372326"/>
    <lineage>
        <taxon>Eukaryota</taxon>
        <taxon>Metazoa</taxon>
        <taxon>Chordata</taxon>
        <taxon>Craniata</taxon>
        <taxon>Vertebrata</taxon>
        <taxon>Euteleostomi</taxon>
        <taxon>Archelosauria</taxon>
        <taxon>Archosauria</taxon>
        <taxon>Dinosauria</taxon>
        <taxon>Saurischia</taxon>
        <taxon>Theropoda</taxon>
        <taxon>Coelurosauria</taxon>
        <taxon>Aves</taxon>
        <taxon>Neognathae</taxon>
        <taxon>Neoaves</taxon>
        <taxon>Columbimorphae</taxon>
        <taxon>Columbiformes</taxon>
        <taxon>Columbidae</taxon>
        <taxon>Patagioenas</taxon>
    </lineage>
</organism>
<evidence type="ECO:0000313" key="2">
    <source>
        <dbReference type="EMBL" id="OPJ89622.1"/>
    </source>
</evidence>
<gene>
    <name evidence="2" type="ORF">AV530_003802</name>
</gene>
<dbReference type="EMBL" id="LSYS01001150">
    <property type="protein sequence ID" value="OPJ89622.1"/>
    <property type="molecule type" value="Genomic_DNA"/>
</dbReference>
<sequence>MASQQQKVSLVASGVRSEDAARGGKTAVNVADSILRQPVPPAQPRPATRTASRNHVQYRCAPVKDTARCDKVPGSQGLGPQLVQTAEGAVLQVPGDKTVALVNKEEQEDTKSKERSQLEDITIRTIWASPSGQDCSQGPDAHPQEGSACPSSTGTEVEPGPENLAPAQQSPTADDVSLSDAVKRIISEIVRKPLIGCQGPSQQPAVKAGKTVLQVHEDKPDALAKRIIWDDESREECSQRDNNSIHNIWARPLVLEYDQDAHTGPQEMCALASTMNAEVAPEAESHCGCIAILACFT</sequence>
<feature type="compositionally biased region" description="Basic and acidic residues" evidence="1">
    <location>
        <begin position="103"/>
        <end position="122"/>
    </location>
</feature>
<dbReference type="AlphaFoldDB" id="A0A1V4KYY9"/>
<feature type="region of interest" description="Disordered" evidence="1">
    <location>
        <begin position="1"/>
        <end position="55"/>
    </location>
</feature>
<dbReference type="Proteomes" id="UP000190648">
    <property type="component" value="Unassembled WGS sequence"/>
</dbReference>